<dbReference type="PROSITE" id="PS50011">
    <property type="entry name" value="PROTEIN_KINASE_DOM"/>
    <property type="match status" value="2"/>
</dbReference>
<evidence type="ECO:0000313" key="3">
    <source>
        <dbReference type="EMBL" id="KAK4457373.1"/>
    </source>
</evidence>
<reference evidence="3" key="2">
    <citation type="submission" date="2023-06" db="EMBL/GenBank/DDBJ databases">
        <authorList>
            <consortium name="Lawrence Berkeley National Laboratory"/>
            <person name="Mondo S.J."/>
            <person name="Hensen N."/>
            <person name="Bonometti L."/>
            <person name="Westerberg I."/>
            <person name="Brannstrom I.O."/>
            <person name="Guillou S."/>
            <person name="Cros-Aarteil S."/>
            <person name="Calhoun S."/>
            <person name="Haridas S."/>
            <person name="Kuo A."/>
            <person name="Pangilinan J."/>
            <person name="Riley R."/>
            <person name="Labutti K."/>
            <person name="Andreopoulos B."/>
            <person name="Lipzen A."/>
            <person name="Chen C."/>
            <person name="Yanf M."/>
            <person name="Daum C."/>
            <person name="Ng V."/>
            <person name="Clum A."/>
            <person name="Steindorff A."/>
            <person name="Ohm R."/>
            <person name="Martin F."/>
            <person name="Silar P."/>
            <person name="Natvig D."/>
            <person name="Lalanne C."/>
            <person name="Gautier V."/>
            <person name="Ament-Velasquez S.L."/>
            <person name="Kruys A."/>
            <person name="Hutchinson M.I."/>
            <person name="Powell A.J."/>
            <person name="Barry K."/>
            <person name="Miller A.N."/>
            <person name="Grigoriev I.V."/>
            <person name="Debuchy R."/>
            <person name="Gladieux P."/>
            <person name="Thoren M.H."/>
            <person name="Johannesson H."/>
        </authorList>
    </citation>
    <scope>NUCLEOTIDE SEQUENCE</scope>
    <source>
        <strain evidence="3">PSN324</strain>
    </source>
</reference>
<evidence type="ECO:0000256" key="1">
    <source>
        <dbReference type="SAM" id="MobiDB-lite"/>
    </source>
</evidence>
<feature type="domain" description="Protein kinase" evidence="2">
    <location>
        <begin position="162"/>
        <end position="479"/>
    </location>
</feature>
<reference evidence="3" key="1">
    <citation type="journal article" date="2023" name="Mol. Phylogenet. Evol.">
        <title>Genome-scale phylogeny and comparative genomics of the fungal order Sordariales.</title>
        <authorList>
            <person name="Hensen N."/>
            <person name="Bonometti L."/>
            <person name="Westerberg I."/>
            <person name="Brannstrom I.O."/>
            <person name="Guillou S."/>
            <person name="Cros-Aarteil S."/>
            <person name="Calhoun S."/>
            <person name="Haridas S."/>
            <person name="Kuo A."/>
            <person name="Mondo S."/>
            <person name="Pangilinan J."/>
            <person name="Riley R."/>
            <person name="LaButti K."/>
            <person name="Andreopoulos B."/>
            <person name="Lipzen A."/>
            <person name="Chen C."/>
            <person name="Yan M."/>
            <person name="Daum C."/>
            <person name="Ng V."/>
            <person name="Clum A."/>
            <person name="Steindorff A."/>
            <person name="Ohm R.A."/>
            <person name="Martin F."/>
            <person name="Silar P."/>
            <person name="Natvig D.O."/>
            <person name="Lalanne C."/>
            <person name="Gautier V."/>
            <person name="Ament-Velasquez S.L."/>
            <person name="Kruys A."/>
            <person name="Hutchinson M.I."/>
            <person name="Powell A.J."/>
            <person name="Barry K."/>
            <person name="Miller A.N."/>
            <person name="Grigoriev I.V."/>
            <person name="Debuchy R."/>
            <person name="Gladieux P."/>
            <person name="Hiltunen Thoren M."/>
            <person name="Johannesson H."/>
        </authorList>
    </citation>
    <scope>NUCLEOTIDE SEQUENCE</scope>
    <source>
        <strain evidence="3">PSN324</strain>
    </source>
</reference>
<dbReference type="Gene3D" id="1.10.510.10">
    <property type="entry name" value="Transferase(Phosphotransferase) domain 1"/>
    <property type="match status" value="2"/>
</dbReference>
<comment type="caution">
    <text evidence="3">The sequence shown here is derived from an EMBL/GenBank/DDBJ whole genome shotgun (WGS) entry which is preliminary data.</text>
</comment>
<accession>A0AAV9HAB9</accession>
<feature type="domain" description="Protein kinase" evidence="2">
    <location>
        <begin position="690"/>
        <end position="1043"/>
    </location>
</feature>
<dbReference type="PANTHER" id="PTHR37542">
    <property type="entry name" value="HELO DOMAIN-CONTAINING PROTEIN-RELATED"/>
    <property type="match status" value="1"/>
</dbReference>
<feature type="region of interest" description="Disordered" evidence="1">
    <location>
        <begin position="629"/>
        <end position="648"/>
    </location>
</feature>
<dbReference type="EMBL" id="MU865119">
    <property type="protein sequence ID" value="KAK4457373.1"/>
    <property type="molecule type" value="Genomic_DNA"/>
</dbReference>
<dbReference type="Pfam" id="PF00069">
    <property type="entry name" value="Pkinase"/>
    <property type="match status" value="1"/>
</dbReference>
<gene>
    <name evidence="3" type="ORF">QBC42DRAFT_350524</name>
</gene>
<dbReference type="GO" id="GO:0005524">
    <property type="term" value="F:ATP binding"/>
    <property type="evidence" value="ECO:0007669"/>
    <property type="project" value="InterPro"/>
</dbReference>
<dbReference type="Pfam" id="PF24476">
    <property type="entry name" value="DUF7580"/>
    <property type="match status" value="1"/>
</dbReference>
<keyword evidence="3" id="KW-0808">Transferase</keyword>
<protein>
    <submittedName>
        <fullName evidence="3">Kinase-like domain-containing protein</fullName>
    </submittedName>
</protein>
<sequence length="1043" mass="117196">MSLPLNEFQKHLDAARISLYLPENMGTRGVAQTETHFFDVELVRSLTSATTVADILHLDANMPRPTTGKVASLVCESFLRVFCVLAVMNRLPFIAYFLSRNASDDRLPVLTAAELASLVPELGADPSAAADGFLRIQWQFLPWILQRDSLHLDLPGNTILPFVRETRIGQGDQGVLSVVEIPQRFQRLRDTSSAGGQENVRVVRKVLKTVGRPQGSGNAPTAERECLELLHMLKHPNIIPLLASYTLGSQHAMLFPEYEMDLEVFLKQPSRFGGFVRDSVFLAAVYNLASALQAVHDFNHRLSSNPTLVARYGYHHDLRPANILVAQDTFILADFGLAQTKHVQEEPSRKFRETVGDYEAPECMDEKFNPLSVGKSYDVWALGCLVAELATYMERGPAGVREFRSARKTPNPYQPKMDEHNFFSRRLLKPEVAQWFDAALSNESQHAITPSLATFCRNVLEPEPSRRPRVQVCVSHLSYLHAKSLFHEAHSLLSKVLETFTAEDLTTAVSPLAVKELRADMARFEAFGAVMDMFDDDKFDPHSFDSRAVGTFVVGQLERSCAQLRLVQEACSDPAHFLARLTLQLKMQGPSIQPASAAQESFRQCLGEMCEALPASTQQMLNSLWRNHSEQADDDGETPKLKPEESKMQRCSASFRALDLPRRIENLDSALSASARRVIDPGMILDWSNITERRNFDRSRSRAVYAPPFASDRDENVPVLIEWVFVTQMNPDESPEQRTEKMLLLASLLKGPHPEGVRLLRCLGFLRPKNPSASGSDSQDTQYGFVFAHPPACVGKVPVTLETLLDVEKSERAPRSMTLGDKFNLAKSLAGALFELHSRNWLHKNMSPNNVLFFRDSDSSGACTSAIAIDIGSTGVDLDHPYLIGFHHSRPEGEFYSDLWSANSNQDLVFYLHPEYPRRQPSLTTRRFEKRYDYHGLGMMLLEIAHWKLCKNLWKEHNSKRDKGLDRSQFQVRLATRFESGLAAIMGRAYRDAVVACLTGGKRGSEDQLEVFDKGFGPGWAGKGEDSWFHREIVERLEKCFVG</sequence>
<organism evidence="3 4">
    <name type="scientific">Cladorrhinum samala</name>
    <dbReference type="NCBI Taxonomy" id="585594"/>
    <lineage>
        <taxon>Eukaryota</taxon>
        <taxon>Fungi</taxon>
        <taxon>Dikarya</taxon>
        <taxon>Ascomycota</taxon>
        <taxon>Pezizomycotina</taxon>
        <taxon>Sordariomycetes</taxon>
        <taxon>Sordariomycetidae</taxon>
        <taxon>Sordariales</taxon>
        <taxon>Podosporaceae</taxon>
        <taxon>Cladorrhinum</taxon>
    </lineage>
</organism>
<dbReference type="InterPro" id="IPR000719">
    <property type="entry name" value="Prot_kinase_dom"/>
</dbReference>
<dbReference type="GO" id="GO:0004672">
    <property type="term" value="F:protein kinase activity"/>
    <property type="evidence" value="ECO:0007669"/>
    <property type="project" value="InterPro"/>
</dbReference>
<keyword evidence="3" id="KW-0418">Kinase</keyword>
<evidence type="ECO:0000313" key="4">
    <source>
        <dbReference type="Proteomes" id="UP001321749"/>
    </source>
</evidence>
<dbReference type="SUPFAM" id="SSF56112">
    <property type="entry name" value="Protein kinase-like (PK-like)"/>
    <property type="match status" value="2"/>
</dbReference>
<keyword evidence="4" id="KW-1185">Reference proteome</keyword>
<name>A0AAV9HAB9_9PEZI</name>
<dbReference type="AlphaFoldDB" id="A0AAV9HAB9"/>
<dbReference type="PANTHER" id="PTHR37542:SF3">
    <property type="entry name" value="PRION-INHIBITION AND PROPAGATION HELO DOMAIN-CONTAINING PROTEIN"/>
    <property type="match status" value="1"/>
</dbReference>
<dbReference type="Proteomes" id="UP001321749">
    <property type="component" value="Unassembled WGS sequence"/>
</dbReference>
<dbReference type="InterPro" id="IPR056002">
    <property type="entry name" value="DUF7580"/>
</dbReference>
<dbReference type="InterPro" id="IPR011009">
    <property type="entry name" value="Kinase-like_dom_sf"/>
</dbReference>
<evidence type="ECO:0000259" key="2">
    <source>
        <dbReference type="PROSITE" id="PS50011"/>
    </source>
</evidence>
<proteinExistence type="predicted"/>